<feature type="domain" description="Homeobox" evidence="9">
    <location>
        <begin position="172"/>
        <end position="232"/>
    </location>
</feature>
<dbReference type="PROSITE" id="PS00027">
    <property type="entry name" value="HOMEOBOX_1"/>
    <property type="match status" value="1"/>
</dbReference>
<dbReference type="OrthoDB" id="6159439at2759"/>
<evidence type="ECO:0000256" key="8">
    <source>
        <dbReference type="SAM" id="MobiDB-lite"/>
    </source>
</evidence>
<dbReference type="AlphaFoldDB" id="A0A0B2W363"/>
<evidence type="ECO:0000259" key="9">
    <source>
        <dbReference type="PROSITE" id="PS50071"/>
    </source>
</evidence>
<comment type="subcellular location">
    <subcellularLocation>
        <location evidence="1 6 7">Nucleus</location>
    </subcellularLocation>
</comment>
<keyword evidence="4 6" id="KW-0371">Homeobox</keyword>
<feature type="DNA-binding region" description="Homeobox" evidence="6">
    <location>
        <begin position="174"/>
        <end position="233"/>
    </location>
</feature>
<dbReference type="Gene3D" id="1.10.10.60">
    <property type="entry name" value="Homeodomain-like"/>
    <property type="match status" value="1"/>
</dbReference>
<evidence type="ECO:0000256" key="2">
    <source>
        <dbReference type="ARBA" id="ARBA00010341"/>
    </source>
</evidence>
<dbReference type="GO" id="GO:0000977">
    <property type="term" value="F:RNA polymerase II transcription regulatory region sequence-specific DNA binding"/>
    <property type="evidence" value="ECO:0007669"/>
    <property type="project" value="TreeGrafter"/>
</dbReference>
<dbReference type="Pfam" id="PF00046">
    <property type="entry name" value="Homeodomain"/>
    <property type="match status" value="1"/>
</dbReference>
<evidence type="ECO:0000256" key="4">
    <source>
        <dbReference type="ARBA" id="ARBA00023155"/>
    </source>
</evidence>
<reference evidence="10 11" key="1">
    <citation type="submission" date="2014-11" db="EMBL/GenBank/DDBJ databases">
        <title>Genetic blueprint of the zoonotic pathogen Toxocara canis.</title>
        <authorList>
            <person name="Zhu X.-Q."/>
            <person name="Korhonen P.K."/>
            <person name="Cai H."/>
            <person name="Young N.D."/>
            <person name="Nejsum P."/>
            <person name="von Samson-Himmelstjerna G."/>
            <person name="Boag P.R."/>
            <person name="Tan P."/>
            <person name="Li Q."/>
            <person name="Min J."/>
            <person name="Yang Y."/>
            <person name="Wang X."/>
            <person name="Fang X."/>
            <person name="Hall R.S."/>
            <person name="Hofmann A."/>
            <person name="Sternberg P.W."/>
            <person name="Jex A.R."/>
            <person name="Gasser R.B."/>
        </authorList>
    </citation>
    <scope>NUCLEOTIDE SEQUENCE [LARGE SCALE GENOMIC DNA]</scope>
    <source>
        <strain evidence="10">PN_DK_2014</strain>
    </source>
</reference>
<keyword evidence="5 6" id="KW-0539">Nucleus</keyword>
<evidence type="ECO:0000256" key="1">
    <source>
        <dbReference type="ARBA" id="ARBA00004123"/>
    </source>
</evidence>
<feature type="region of interest" description="Disordered" evidence="8">
    <location>
        <begin position="149"/>
        <end position="168"/>
    </location>
</feature>
<protein>
    <submittedName>
        <fullName evidence="10">Homeobox protein pal-1</fullName>
    </submittedName>
</protein>
<comment type="similarity">
    <text evidence="2">Belongs to the Caudal homeobox family.</text>
</comment>
<dbReference type="STRING" id="6265.A0A0B2W363"/>
<dbReference type="GO" id="GO:0009948">
    <property type="term" value="P:anterior/posterior axis specification"/>
    <property type="evidence" value="ECO:0007669"/>
    <property type="project" value="TreeGrafter"/>
</dbReference>
<sequence length="240" mass="27335">MVSTTSFDSAAMLPAPCFYPSSQPPKWATNEDNSASTRFPAVDVKYSSSEQQFRYPPEMRWPAEFPYQFPFTTHATVAESYPTDPFPSTSVALPNTYKMESGCYYPNTMIPSAYAAATSTDYFTASQQFSQWKMPSAVHAASSIKSTARVSGSTSATPPYRTGPGTNNVRVRTSEKYRMVYTDFQRLELEKEFRTTQFINSERKSQLSSELQLTERQIKIWFQNRRAKDRRDSKKTRIVA</sequence>
<evidence type="ECO:0000256" key="6">
    <source>
        <dbReference type="PROSITE-ProRule" id="PRU00108"/>
    </source>
</evidence>
<dbReference type="PANTHER" id="PTHR24332">
    <property type="entry name" value="HOMEOBOX PROTEIN CDX"/>
    <property type="match status" value="1"/>
</dbReference>
<dbReference type="InterPro" id="IPR009057">
    <property type="entry name" value="Homeodomain-like_sf"/>
</dbReference>
<accession>A0A0B2W363</accession>
<proteinExistence type="inferred from homology"/>
<organism evidence="10 11">
    <name type="scientific">Toxocara canis</name>
    <name type="common">Canine roundworm</name>
    <dbReference type="NCBI Taxonomy" id="6265"/>
    <lineage>
        <taxon>Eukaryota</taxon>
        <taxon>Metazoa</taxon>
        <taxon>Ecdysozoa</taxon>
        <taxon>Nematoda</taxon>
        <taxon>Chromadorea</taxon>
        <taxon>Rhabditida</taxon>
        <taxon>Spirurina</taxon>
        <taxon>Ascaridomorpha</taxon>
        <taxon>Ascaridoidea</taxon>
        <taxon>Toxocaridae</taxon>
        <taxon>Toxocara</taxon>
    </lineage>
</organism>
<gene>
    <name evidence="10" type="primary">pal-1</name>
    <name evidence="10" type="ORF">Tcan_07406</name>
</gene>
<evidence type="ECO:0000256" key="7">
    <source>
        <dbReference type="RuleBase" id="RU000682"/>
    </source>
</evidence>
<dbReference type="PROSITE" id="PS50071">
    <property type="entry name" value="HOMEOBOX_2"/>
    <property type="match status" value="1"/>
</dbReference>
<keyword evidence="11" id="KW-1185">Reference proteome</keyword>
<dbReference type="Proteomes" id="UP000031036">
    <property type="component" value="Unassembled WGS sequence"/>
</dbReference>
<dbReference type="PANTHER" id="PTHR24332:SF9">
    <property type="entry name" value="HOMEOTIC PROTEIN CAUDAL"/>
    <property type="match status" value="1"/>
</dbReference>
<dbReference type="SMART" id="SM00389">
    <property type="entry name" value="HOX"/>
    <property type="match status" value="1"/>
</dbReference>
<dbReference type="EMBL" id="JPKZ01000233">
    <property type="protein sequence ID" value="KHN88408.1"/>
    <property type="molecule type" value="Genomic_DNA"/>
</dbReference>
<dbReference type="GO" id="GO:0030154">
    <property type="term" value="P:cell differentiation"/>
    <property type="evidence" value="ECO:0007669"/>
    <property type="project" value="TreeGrafter"/>
</dbReference>
<dbReference type="InterPro" id="IPR047152">
    <property type="entry name" value="Caudal_homeobox"/>
</dbReference>
<evidence type="ECO:0000256" key="5">
    <source>
        <dbReference type="ARBA" id="ARBA00023242"/>
    </source>
</evidence>
<dbReference type="GO" id="GO:0009887">
    <property type="term" value="P:animal organ morphogenesis"/>
    <property type="evidence" value="ECO:0007669"/>
    <property type="project" value="TreeGrafter"/>
</dbReference>
<evidence type="ECO:0000313" key="11">
    <source>
        <dbReference type="Proteomes" id="UP000031036"/>
    </source>
</evidence>
<dbReference type="InterPro" id="IPR001356">
    <property type="entry name" value="HD"/>
</dbReference>
<evidence type="ECO:0000313" key="10">
    <source>
        <dbReference type="EMBL" id="KHN88408.1"/>
    </source>
</evidence>
<dbReference type="InterPro" id="IPR017970">
    <property type="entry name" value="Homeobox_CS"/>
</dbReference>
<dbReference type="SUPFAM" id="SSF46689">
    <property type="entry name" value="Homeodomain-like"/>
    <property type="match status" value="1"/>
</dbReference>
<evidence type="ECO:0000256" key="3">
    <source>
        <dbReference type="ARBA" id="ARBA00023125"/>
    </source>
</evidence>
<dbReference type="GO" id="GO:0005634">
    <property type="term" value="C:nucleus"/>
    <property type="evidence" value="ECO:0007669"/>
    <property type="project" value="UniProtKB-SubCell"/>
</dbReference>
<keyword evidence="3 6" id="KW-0238">DNA-binding</keyword>
<name>A0A0B2W363_TOXCA</name>
<dbReference type="GO" id="GO:0000981">
    <property type="term" value="F:DNA-binding transcription factor activity, RNA polymerase II-specific"/>
    <property type="evidence" value="ECO:0007669"/>
    <property type="project" value="InterPro"/>
</dbReference>
<dbReference type="CDD" id="cd00086">
    <property type="entry name" value="homeodomain"/>
    <property type="match status" value="1"/>
</dbReference>
<comment type="caution">
    <text evidence="10">The sequence shown here is derived from an EMBL/GenBank/DDBJ whole genome shotgun (WGS) entry which is preliminary data.</text>
</comment>